<organism evidence="2 3">
    <name type="scientific">Nocardioides euryhalodurans</name>
    <dbReference type="NCBI Taxonomy" id="2518370"/>
    <lineage>
        <taxon>Bacteria</taxon>
        <taxon>Bacillati</taxon>
        <taxon>Actinomycetota</taxon>
        <taxon>Actinomycetes</taxon>
        <taxon>Propionibacteriales</taxon>
        <taxon>Nocardioidaceae</taxon>
        <taxon>Nocardioides</taxon>
    </lineage>
</organism>
<dbReference type="InterPro" id="IPR051021">
    <property type="entry name" value="Mito_Ser/Thr_phosphatase"/>
</dbReference>
<name>A0A4P7GGU3_9ACTN</name>
<dbReference type="RefSeq" id="WP_135073343.1">
    <property type="nucleotide sequence ID" value="NZ_CP038267.1"/>
</dbReference>
<evidence type="ECO:0000313" key="3">
    <source>
        <dbReference type="Proteomes" id="UP000294894"/>
    </source>
</evidence>
<dbReference type="KEGG" id="noy:EXE57_01505"/>
<dbReference type="OrthoDB" id="9810154at2"/>
<dbReference type="Pfam" id="PF00300">
    <property type="entry name" value="His_Phos_1"/>
    <property type="match status" value="1"/>
</dbReference>
<dbReference type="Proteomes" id="UP000294894">
    <property type="component" value="Chromosome"/>
</dbReference>
<sequence length="168" mass="17550">MQPRRLLVIRHARAGQSGTTDAERPLADEGVRDAESAGTWLAGQGLRPDHALVSAATRAAQTWDALARGAGWELAPDLSRALYTAEPETALDLVREVPEEVVTVAVVGHNPTMGSMAQLLDDGDGDPDATNDLVASGFPAGAVAVFELDGAWGDLAWAGARLVGYRGP</sequence>
<keyword evidence="1" id="KW-0378">Hydrolase</keyword>
<dbReference type="SUPFAM" id="SSF53254">
    <property type="entry name" value="Phosphoglycerate mutase-like"/>
    <property type="match status" value="1"/>
</dbReference>
<dbReference type="EMBL" id="CP038267">
    <property type="protein sequence ID" value="QBR91090.1"/>
    <property type="molecule type" value="Genomic_DNA"/>
</dbReference>
<keyword evidence="3" id="KW-1185">Reference proteome</keyword>
<dbReference type="GO" id="GO:0016787">
    <property type="term" value="F:hydrolase activity"/>
    <property type="evidence" value="ECO:0007669"/>
    <property type="project" value="UniProtKB-KW"/>
</dbReference>
<dbReference type="PANTHER" id="PTHR20935:SF1">
    <property type="entry name" value="SLL1549 PROTEIN"/>
    <property type="match status" value="1"/>
</dbReference>
<evidence type="ECO:0000313" key="2">
    <source>
        <dbReference type="EMBL" id="QBR91090.1"/>
    </source>
</evidence>
<dbReference type="InterPro" id="IPR029033">
    <property type="entry name" value="His_PPase_superfam"/>
</dbReference>
<protein>
    <submittedName>
        <fullName evidence="2">Histidine phosphatase family protein</fullName>
    </submittedName>
</protein>
<gene>
    <name evidence="2" type="ORF">EXE57_01505</name>
</gene>
<dbReference type="InterPro" id="IPR013078">
    <property type="entry name" value="His_Pase_superF_clade-1"/>
</dbReference>
<proteinExistence type="predicted"/>
<dbReference type="Gene3D" id="3.40.50.1240">
    <property type="entry name" value="Phosphoglycerate mutase-like"/>
    <property type="match status" value="1"/>
</dbReference>
<dbReference type="AlphaFoldDB" id="A0A4P7GGU3"/>
<dbReference type="SMART" id="SM00855">
    <property type="entry name" value="PGAM"/>
    <property type="match status" value="1"/>
</dbReference>
<dbReference type="PANTHER" id="PTHR20935">
    <property type="entry name" value="PHOSPHOGLYCERATE MUTASE-RELATED"/>
    <property type="match status" value="1"/>
</dbReference>
<dbReference type="CDD" id="cd07067">
    <property type="entry name" value="HP_PGM_like"/>
    <property type="match status" value="1"/>
</dbReference>
<reference evidence="2 3" key="1">
    <citation type="submission" date="2019-03" db="EMBL/GenBank/DDBJ databases">
        <title>Three New Species of Nocardioides, Nocardioides euryhalodurans sp. nov., Nocardioides seonyuensis sp. nov. and Nocardioides eburneoflavus sp. nov., Iolated from Soil.</title>
        <authorList>
            <person name="Roh S.G."/>
            <person name="Lee C."/>
            <person name="Kim M.-K."/>
            <person name="Kim S.B."/>
        </authorList>
    </citation>
    <scope>NUCLEOTIDE SEQUENCE [LARGE SCALE GENOMIC DNA]</scope>
    <source>
        <strain evidence="2 3">MMS17-SY117</strain>
    </source>
</reference>
<accession>A0A4P7GGU3</accession>
<evidence type="ECO:0000256" key="1">
    <source>
        <dbReference type="ARBA" id="ARBA00022801"/>
    </source>
</evidence>